<proteinExistence type="predicted"/>
<dbReference type="Proteomes" id="UP000734854">
    <property type="component" value="Unassembled WGS sequence"/>
</dbReference>
<sequence>MVSGSCTDDATFNVSAARLWKGAVCEPHIFCPKLLPDFFSKAEGANMPLGSFNKNKIEVFDEASYTF</sequence>
<accession>A0A8J5FWY7</accession>
<protein>
    <submittedName>
        <fullName evidence="1">Uncharacterized protein</fullName>
    </submittedName>
</protein>
<evidence type="ECO:0000313" key="2">
    <source>
        <dbReference type="Proteomes" id="UP000734854"/>
    </source>
</evidence>
<dbReference type="EMBL" id="JACMSC010000013">
    <property type="protein sequence ID" value="KAG6492306.1"/>
    <property type="molecule type" value="Genomic_DNA"/>
</dbReference>
<dbReference type="Gene3D" id="3.30.530.20">
    <property type="match status" value="1"/>
</dbReference>
<name>A0A8J5FWY7_ZINOF</name>
<gene>
    <name evidence="1" type="ORF">ZIOFF_047260</name>
</gene>
<reference evidence="1 2" key="1">
    <citation type="submission" date="2020-08" db="EMBL/GenBank/DDBJ databases">
        <title>Plant Genome Project.</title>
        <authorList>
            <person name="Zhang R.-G."/>
        </authorList>
    </citation>
    <scope>NUCLEOTIDE SEQUENCE [LARGE SCALE GENOMIC DNA]</scope>
    <source>
        <tissue evidence="1">Rhizome</tissue>
    </source>
</reference>
<dbReference type="AlphaFoldDB" id="A0A8J5FWY7"/>
<comment type="caution">
    <text evidence="1">The sequence shown here is derived from an EMBL/GenBank/DDBJ whole genome shotgun (WGS) entry which is preliminary data.</text>
</comment>
<evidence type="ECO:0000313" key="1">
    <source>
        <dbReference type="EMBL" id="KAG6492306.1"/>
    </source>
</evidence>
<organism evidence="1 2">
    <name type="scientific">Zingiber officinale</name>
    <name type="common">Ginger</name>
    <name type="synonym">Amomum zingiber</name>
    <dbReference type="NCBI Taxonomy" id="94328"/>
    <lineage>
        <taxon>Eukaryota</taxon>
        <taxon>Viridiplantae</taxon>
        <taxon>Streptophyta</taxon>
        <taxon>Embryophyta</taxon>
        <taxon>Tracheophyta</taxon>
        <taxon>Spermatophyta</taxon>
        <taxon>Magnoliopsida</taxon>
        <taxon>Liliopsida</taxon>
        <taxon>Zingiberales</taxon>
        <taxon>Zingiberaceae</taxon>
        <taxon>Zingiber</taxon>
    </lineage>
</organism>
<keyword evidence="2" id="KW-1185">Reference proteome</keyword>
<dbReference type="InterPro" id="IPR023393">
    <property type="entry name" value="START-like_dom_sf"/>
</dbReference>